<dbReference type="PANTHER" id="PTHR15673">
    <property type="entry name" value="IQ CALMODULIN-BINDING MOTIF CONTAINING PROTEIN 1"/>
    <property type="match status" value="1"/>
</dbReference>
<evidence type="ECO:0000313" key="3">
    <source>
        <dbReference type="Proteomes" id="UP001164746"/>
    </source>
</evidence>
<accession>A0ABY7E6Q1</accession>
<proteinExistence type="predicted"/>
<sequence length="554" mass="64077">MASKMMSKTKISHDAILDTCPPASGDGTRIRREIWEFQLLDVLILILKQDYSVIEGQWHTASRLTAIFSQVVTGLDLSKDEMRQVEKEKLPDAVDNMFLVARRIQARYLVVPKVPSKEKERMFLLGCFKTVIEALVVIAAAYLSITAKVMSSPWLLQLTIMDNGESVIMVMDMVVKVVRANWLALKEVPHKTLFSIMDELVYKLSAETDPGLGAGAAKCVLCICEYHKPMVASLCARYRGLRPLLARWEGQGFSRDLKHLHKMLEAGNAQRAEMEVRNSDSAVLIQANWKGFITRKKLAKANKAFAKLHKAFRNRQRVREETLVRTKHQSEMEYRGLLNRQKIMREFREKQLHCIEILPASKVDKYLQNEEFDAATKIQKLWRGFSEREKLTGRRDNIKRIRAAVKIQRTFRTWLERIERKKGDIPIHLRPPGLTDNRRVELQKCISNHREENPAMGMLGQYYGGIRQSRKDEHKREMLITRLDIDSELCSLAPPLDKVTQKDVEMYSTRSVPVATKARVNHMETLRNLQLPWWKKLGDEFQEAEIPEEEVLLF</sequence>
<keyword evidence="3" id="KW-1185">Reference proteome</keyword>
<evidence type="ECO:0000313" key="2">
    <source>
        <dbReference type="EMBL" id="WAR04463.1"/>
    </source>
</evidence>
<keyword evidence="1" id="KW-1133">Transmembrane helix</keyword>
<dbReference type="Proteomes" id="UP001164746">
    <property type="component" value="Chromosome 5"/>
</dbReference>
<keyword evidence="1" id="KW-0472">Membrane</keyword>
<dbReference type="InterPro" id="IPR028765">
    <property type="entry name" value="IQCB1"/>
</dbReference>
<protein>
    <submittedName>
        <fullName evidence="2">IQCB1-like protein</fullName>
    </submittedName>
</protein>
<organism evidence="2 3">
    <name type="scientific">Mya arenaria</name>
    <name type="common">Soft-shell clam</name>
    <dbReference type="NCBI Taxonomy" id="6604"/>
    <lineage>
        <taxon>Eukaryota</taxon>
        <taxon>Metazoa</taxon>
        <taxon>Spiralia</taxon>
        <taxon>Lophotrochozoa</taxon>
        <taxon>Mollusca</taxon>
        <taxon>Bivalvia</taxon>
        <taxon>Autobranchia</taxon>
        <taxon>Heteroconchia</taxon>
        <taxon>Euheterodonta</taxon>
        <taxon>Imparidentia</taxon>
        <taxon>Neoheterodontei</taxon>
        <taxon>Myida</taxon>
        <taxon>Myoidea</taxon>
        <taxon>Myidae</taxon>
        <taxon>Mya</taxon>
    </lineage>
</organism>
<dbReference type="PROSITE" id="PS50096">
    <property type="entry name" value="IQ"/>
    <property type="match status" value="3"/>
</dbReference>
<reference evidence="2" key="1">
    <citation type="submission" date="2022-11" db="EMBL/GenBank/DDBJ databases">
        <title>Centuries of genome instability and evolution in soft-shell clam transmissible cancer (bioRxiv).</title>
        <authorList>
            <person name="Hart S.F.M."/>
            <person name="Yonemitsu M.A."/>
            <person name="Giersch R.M."/>
            <person name="Beal B.F."/>
            <person name="Arriagada G."/>
            <person name="Davis B.W."/>
            <person name="Ostrander E.A."/>
            <person name="Goff S.P."/>
            <person name="Metzger M.J."/>
        </authorList>
    </citation>
    <scope>NUCLEOTIDE SEQUENCE</scope>
    <source>
        <strain evidence="2">MELC-2E11</strain>
        <tissue evidence="2">Siphon/mantle</tissue>
    </source>
</reference>
<gene>
    <name evidence="2" type="ORF">MAR_019832</name>
</gene>
<dbReference type="Gene3D" id="1.20.5.190">
    <property type="match status" value="2"/>
</dbReference>
<feature type="transmembrane region" description="Helical" evidence="1">
    <location>
        <begin position="122"/>
        <end position="143"/>
    </location>
</feature>
<dbReference type="Pfam" id="PF00612">
    <property type="entry name" value="IQ"/>
    <property type="match status" value="3"/>
</dbReference>
<name>A0ABY7E6Q1_MYAAR</name>
<keyword evidence="1" id="KW-0812">Transmembrane</keyword>
<dbReference type="CDD" id="cd23767">
    <property type="entry name" value="IQCD"/>
    <property type="match status" value="1"/>
</dbReference>
<dbReference type="EMBL" id="CP111016">
    <property type="protein sequence ID" value="WAR04463.1"/>
    <property type="molecule type" value="Genomic_DNA"/>
</dbReference>
<dbReference type="PANTHER" id="PTHR15673:SF2">
    <property type="entry name" value="IQ CALMODULIN-BINDING MOTIF-CONTAINING PROTEIN 1"/>
    <property type="match status" value="1"/>
</dbReference>
<dbReference type="SMART" id="SM00015">
    <property type="entry name" value="IQ"/>
    <property type="match status" value="3"/>
</dbReference>
<dbReference type="InterPro" id="IPR000048">
    <property type="entry name" value="IQ_motif_EF-hand-BS"/>
</dbReference>
<evidence type="ECO:0000256" key="1">
    <source>
        <dbReference type="SAM" id="Phobius"/>
    </source>
</evidence>